<organism evidence="2 4">
    <name type="scientific">Sulfodiicoccus acidiphilus</name>
    <dbReference type="NCBI Taxonomy" id="1670455"/>
    <lineage>
        <taxon>Archaea</taxon>
        <taxon>Thermoproteota</taxon>
        <taxon>Thermoprotei</taxon>
        <taxon>Sulfolobales</taxon>
        <taxon>Sulfolobaceae</taxon>
        <taxon>Sulfodiicoccus</taxon>
    </lineage>
</organism>
<sequence length="162" mass="17659">MGFSQVIGLSLIAFVVLSVAVIYGATALRDQQLYSQAQQERQGLYEEQLSTQLQVRSVALSGTSLRVVVSDNGSTTLYQYSHFSVVLQYYGNVSGVPVMSIAYYSYVRGEASPYQWNATSILEPDGVTTITLELPYPPYPGEPAVLTVDSNYGPGAVWRGTL</sequence>
<dbReference type="AlphaFoldDB" id="A0A348B4X9"/>
<reference evidence="3" key="4">
    <citation type="submission" date="2020-09" db="EMBL/GenBank/DDBJ databases">
        <authorList>
            <person name="Sun Q."/>
            <person name="Ohkuma M."/>
        </authorList>
    </citation>
    <scope>NUCLEOTIDE SEQUENCE</scope>
    <source>
        <strain evidence="3">JCM 31740</strain>
    </source>
</reference>
<reference evidence="3" key="1">
    <citation type="journal article" date="2014" name="Int. J. Syst. Evol. Microbiol.">
        <title>Complete genome sequence of Corynebacterium casei LMG S-19264T (=DSM 44701T), isolated from a smear-ripened cheese.</title>
        <authorList>
            <consortium name="US DOE Joint Genome Institute (JGI-PGF)"/>
            <person name="Walter F."/>
            <person name="Albersmeier A."/>
            <person name="Kalinowski J."/>
            <person name="Ruckert C."/>
        </authorList>
    </citation>
    <scope>NUCLEOTIDE SEQUENCE</scope>
    <source>
        <strain evidence="3">JCM 31740</strain>
    </source>
</reference>
<gene>
    <name evidence="3" type="ORF">GCM10007116_04490</name>
    <name evidence="2" type="ORF">HS1genome_1620</name>
</gene>
<evidence type="ECO:0000313" key="4">
    <source>
        <dbReference type="Proteomes" id="UP000276741"/>
    </source>
</evidence>
<dbReference type="Proteomes" id="UP000616143">
    <property type="component" value="Unassembled WGS sequence"/>
</dbReference>
<feature type="domain" description="Conserved flagellar protein F immunoglobulin-like" evidence="1">
    <location>
        <begin position="50"/>
        <end position="160"/>
    </location>
</feature>
<evidence type="ECO:0000259" key="1">
    <source>
        <dbReference type="Pfam" id="PF22201"/>
    </source>
</evidence>
<protein>
    <recommendedName>
        <fullName evidence="1">Conserved flagellar protein F immunoglobulin-like domain-containing protein</fullName>
    </recommendedName>
</protein>
<dbReference type="GeneID" id="38667117"/>
<dbReference type="Proteomes" id="UP000276741">
    <property type="component" value="Chromosome"/>
</dbReference>
<accession>A0A348B4X9</accession>
<dbReference type="EMBL" id="BMQS01000003">
    <property type="protein sequence ID" value="GGT89745.1"/>
    <property type="molecule type" value="Genomic_DNA"/>
</dbReference>
<evidence type="ECO:0000313" key="3">
    <source>
        <dbReference type="EMBL" id="GGT89745.1"/>
    </source>
</evidence>
<name>A0A348B4X9_9CREN</name>
<dbReference type="EMBL" id="AP018553">
    <property type="protein sequence ID" value="BBD73231.1"/>
    <property type="molecule type" value="Genomic_DNA"/>
</dbReference>
<keyword evidence="4" id="KW-1185">Reference proteome</keyword>
<reference evidence="2" key="3">
    <citation type="journal article" date="2019" name="BMC Res. Notes">
        <title>Complete genome sequence of the Sulfodiicoccus acidiphilus strain HS-1T, the first crenarchaeon that lacks polB3, isolated from an acidic hot spring in Ohwaku-dani, Hakone, Japan.</title>
        <authorList>
            <person name="Sakai H.D."/>
            <person name="Kurosawa N."/>
        </authorList>
    </citation>
    <scope>NUCLEOTIDE SEQUENCE</scope>
    <source>
        <strain evidence="2">HS-1</strain>
    </source>
</reference>
<dbReference type="Pfam" id="PF22201">
    <property type="entry name" value="FlaF_Ig-like"/>
    <property type="match status" value="1"/>
</dbReference>
<evidence type="ECO:0000313" key="2">
    <source>
        <dbReference type="EMBL" id="BBD73231.1"/>
    </source>
</evidence>
<dbReference type="InterPro" id="IPR054458">
    <property type="entry name" value="FlaF_Ig-like"/>
</dbReference>
<proteinExistence type="predicted"/>
<dbReference type="KEGG" id="sacd:HS1genome_1620"/>
<dbReference type="RefSeq" id="WP_126450352.1">
    <property type="nucleotide sequence ID" value="NZ_AP018553.1"/>
</dbReference>
<dbReference type="OrthoDB" id="36847at2157"/>
<reference evidence="4" key="2">
    <citation type="submission" date="2018-04" db="EMBL/GenBank/DDBJ databases">
        <title>Complete genome sequence of Sulfodiicoccus acidiphilus strain HS-1.</title>
        <authorList>
            <person name="Sakai H.D."/>
            <person name="Kurosawa N."/>
        </authorList>
    </citation>
    <scope>NUCLEOTIDE SEQUENCE [LARGE SCALE GENOMIC DNA]</scope>
    <source>
        <strain evidence="4">HS-1</strain>
    </source>
</reference>